<organism evidence="2">
    <name type="scientific">Tanacetum cinerariifolium</name>
    <name type="common">Dalmatian daisy</name>
    <name type="synonym">Chrysanthemum cinerariifolium</name>
    <dbReference type="NCBI Taxonomy" id="118510"/>
    <lineage>
        <taxon>Eukaryota</taxon>
        <taxon>Viridiplantae</taxon>
        <taxon>Streptophyta</taxon>
        <taxon>Embryophyta</taxon>
        <taxon>Tracheophyta</taxon>
        <taxon>Spermatophyta</taxon>
        <taxon>Magnoliopsida</taxon>
        <taxon>eudicotyledons</taxon>
        <taxon>Gunneridae</taxon>
        <taxon>Pentapetalae</taxon>
        <taxon>asterids</taxon>
        <taxon>campanulids</taxon>
        <taxon>Asterales</taxon>
        <taxon>Asteraceae</taxon>
        <taxon>Asteroideae</taxon>
        <taxon>Anthemideae</taxon>
        <taxon>Anthemidinae</taxon>
        <taxon>Tanacetum</taxon>
    </lineage>
</organism>
<reference evidence="2" key="1">
    <citation type="journal article" date="2019" name="Sci. Rep.">
        <title>Draft genome of Tanacetum cinerariifolium, the natural source of mosquito coil.</title>
        <authorList>
            <person name="Yamashiro T."/>
            <person name="Shiraishi A."/>
            <person name="Satake H."/>
            <person name="Nakayama K."/>
        </authorList>
    </citation>
    <scope>NUCLEOTIDE SEQUENCE</scope>
</reference>
<feature type="region of interest" description="Disordered" evidence="1">
    <location>
        <begin position="41"/>
        <end position="229"/>
    </location>
</feature>
<dbReference type="EMBL" id="BKCJ010960618">
    <property type="protein sequence ID" value="GFC54281.1"/>
    <property type="molecule type" value="Genomic_DNA"/>
</dbReference>
<sequence>FYGALSQEPILIMPRGSGRNLPNPYILLLKTNGICLGIHQGKKGHSDCDSEHSVHQADHPPSSEEAKVPPKTRLSTPPTHNGKHSRSSLLPGIPGECGQTRGFLAGETKSTQDLPAPKSAKPARKPQSTAQKAPPKPSISSQATSTQPAPTLSRGSPKSVGASKAEEVPAEEPQVADEDANFQKAVEEIMKDVYALPKGPLPPVVIREPESGKYQPLPEVPGKGKAKVS</sequence>
<feature type="compositionally biased region" description="Polar residues" evidence="1">
    <location>
        <begin position="138"/>
        <end position="156"/>
    </location>
</feature>
<evidence type="ECO:0000313" key="2">
    <source>
        <dbReference type="EMBL" id="GFC54281.1"/>
    </source>
</evidence>
<gene>
    <name evidence="2" type="ORF">Tci_826251</name>
</gene>
<feature type="non-terminal residue" evidence="2">
    <location>
        <position position="229"/>
    </location>
</feature>
<accession>A0A699PYK7</accession>
<comment type="caution">
    <text evidence="2">The sequence shown here is derived from an EMBL/GenBank/DDBJ whole genome shotgun (WGS) entry which is preliminary data.</text>
</comment>
<name>A0A699PYK7_TANCI</name>
<protein>
    <submittedName>
        <fullName evidence="2">Uncharacterized protein</fullName>
    </submittedName>
</protein>
<dbReference type="AlphaFoldDB" id="A0A699PYK7"/>
<feature type="non-terminal residue" evidence="2">
    <location>
        <position position="1"/>
    </location>
</feature>
<feature type="compositionally biased region" description="Basic and acidic residues" evidence="1">
    <location>
        <begin position="44"/>
        <end position="68"/>
    </location>
</feature>
<proteinExistence type="predicted"/>
<evidence type="ECO:0000256" key="1">
    <source>
        <dbReference type="SAM" id="MobiDB-lite"/>
    </source>
</evidence>
<feature type="compositionally biased region" description="Acidic residues" evidence="1">
    <location>
        <begin position="168"/>
        <end position="180"/>
    </location>
</feature>